<accession>A0A915KPZ1</accession>
<dbReference type="AlphaFoldDB" id="A0A915KPZ1"/>
<evidence type="ECO:0000313" key="2">
    <source>
        <dbReference type="WBParaSite" id="nRc.2.0.1.t40947-RA"/>
    </source>
</evidence>
<keyword evidence="1" id="KW-1185">Reference proteome</keyword>
<organism evidence="1 2">
    <name type="scientific">Romanomermis culicivorax</name>
    <name type="common">Nematode worm</name>
    <dbReference type="NCBI Taxonomy" id="13658"/>
    <lineage>
        <taxon>Eukaryota</taxon>
        <taxon>Metazoa</taxon>
        <taxon>Ecdysozoa</taxon>
        <taxon>Nematoda</taxon>
        <taxon>Enoplea</taxon>
        <taxon>Dorylaimia</taxon>
        <taxon>Mermithida</taxon>
        <taxon>Mermithoidea</taxon>
        <taxon>Mermithidae</taxon>
        <taxon>Romanomermis</taxon>
    </lineage>
</organism>
<name>A0A915KPZ1_ROMCU</name>
<reference evidence="2" key="1">
    <citation type="submission" date="2022-11" db="UniProtKB">
        <authorList>
            <consortium name="WormBaseParasite"/>
        </authorList>
    </citation>
    <scope>IDENTIFICATION</scope>
</reference>
<sequence>MRHTHVQEKRVNLGKDQILRLAESYCHLEIDKNFPITEWEDFKAYGVPTPEVIQLSQQMWKNSAPNCIYDLLQNAQNSDFLGQRPLRPKFWELLTTGPKKVAQPALQTLGLRYMGYVGRCVLTAKHMDSDMVNDI</sequence>
<dbReference type="Proteomes" id="UP000887565">
    <property type="component" value="Unplaced"/>
</dbReference>
<protein>
    <submittedName>
        <fullName evidence="2">Uncharacterized protein</fullName>
    </submittedName>
</protein>
<proteinExistence type="predicted"/>
<dbReference type="WBParaSite" id="nRc.2.0.1.t40947-RA">
    <property type="protein sequence ID" value="nRc.2.0.1.t40947-RA"/>
    <property type="gene ID" value="nRc.2.0.1.g40947"/>
</dbReference>
<evidence type="ECO:0000313" key="1">
    <source>
        <dbReference type="Proteomes" id="UP000887565"/>
    </source>
</evidence>